<keyword evidence="4 8" id="KW-0812">Transmembrane</keyword>
<keyword evidence="11" id="KW-1185">Reference proteome</keyword>
<evidence type="ECO:0000256" key="3">
    <source>
        <dbReference type="ARBA" id="ARBA00021009"/>
    </source>
</evidence>
<comment type="subcellular location">
    <subcellularLocation>
        <location evidence="1">Membrane</location>
        <topology evidence="1">Multi-pass membrane protein</topology>
    </subcellularLocation>
    <subcellularLocation>
        <location evidence="8">Mitochondrion inner membrane</location>
        <topology evidence="8">Multi-pass membrane protein</topology>
    </subcellularLocation>
</comment>
<proteinExistence type="inferred from homology"/>
<comment type="similarity">
    <text evidence="2 8">Belongs to the complex I subunit 1 family.</text>
</comment>
<evidence type="ECO:0000313" key="11">
    <source>
        <dbReference type="Proteomes" id="UP000261380"/>
    </source>
</evidence>
<evidence type="ECO:0000256" key="4">
    <source>
        <dbReference type="ARBA" id="ARBA00022692"/>
    </source>
</evidence>
<organism evidence="10 11">
    <name type="scientific">Xiphophorus couchianus</name>
    <name type="common">Monterrey platyfish</name>
    <dbReference type="NCBI Taxonomy" id="32473"/>
    <lineage>
        <taxon>Eukaryota</taxon>
        <taxon>Metazoa</taxon>
        <taxon>Chordata</taxon>
        <taxon>Craniata</taxon>
        <taxon>Vertebrata</taxon>
        <taxon>Euteleostomi</taxon>
        <taxon>Actinopterygii</taxon>
        <taxon>Neopterygii</taxon>
        <taxon>Teleostei</taxon>
        <taxon>Neoteleostei</taxon>
        <taxon>Acanthomorphata</taxon>
        <taxon>Ovalentaria</taxon>
        <taxon>Atherinomorphae</taxon>
        <taxon>Cyprinodontiformes</taxon>
        <taxon>Poeciliidae</taxon>
        <taxon>Poeciliinae</taxon>
        <taxon>Xiphophorus</taxon>
    </lineage>
</organism>
<dbReference type="Proteomes" id="UP000261380">
    <property type="component" value="Unplaced"/>
</dbReference>
<feature type="transmembrane region" description="Helical" evidence="9">
    <location>
        <begin position="73"/>
        <end position="98"/>
    </location>
</feature>
<sequence length="105" mass="12369">MKIILKFVSLLISFILIMIFVAFFILSERKILGYIQLRKGPKKVGVFGLLQRFSDLIKLLVKFKILFFQYRTLIAMLGTLLIILFSLIFCSLCINYFLTKNLKYF</sequence>
<evidence type="ECO:0000256" key="9">
    <source>
        <dbReference type="SAM" id="Phobius"/>
    </source>
</evidence>
<dbReference type="AlphaFoldDB" id="A0A3B5LLP2"/>
<name>A0A3B5LLP2_9TELE</name>
<reference evidence="10" key="1">
    <citation type="submission" date="2025-08" db="UniProtKB">
        <authorList>
            <consortium name="Ensembl"/>
        </authorList>
    </citation>
    <scope>IDENTIFICATION</scope>
</reference>
<dbReference type="PANTHER" id="PTHR11432:SF3">
    <property type="entry name" value="NADH-UBIQUINONE OXIDOREDUCTASE CHAIN 1"/>
    <property type="match status" value="1"/>
</dbReference>
<dbReference type="Ensembl" id="ENSXCOT00000008895.1">
    <property type="protein sequence ID" value="ENSXCOP00000008789.1"/>
    <property type="gene ID" value="ENSXCOG00000006709.1"/>
</dbReference>
<keyword evidence="6 9" id="KW-0472">Membrane</keyword>
<dbReference type="STRING" id="32473.ENSXCOP00000008789"/>
<evidence type="ECO:0000256" key="2">
    <source>
        <dbReference type="ARBA" id="ARBA00010535"/>
    </source>
</evidence>
<evidence type="ECO:0000256" key="1">
    <source>
        <dbReference type="ARBA" id="ARBA00004141"/>
    </source>
</evidence>
<reference evidence="10" key="2">
    <citation type="submission" date="2025-09" db="UniProtKB">
        <authorList>
            <consortium name="Ensembl"/>
        </authorList>
    </citation>
    <scope>IDENTIFICATION</scope>
</reference>
<evidence type="ECO:0000256" key="6">
    <source>
        <dbReference type="ARBA" id="ARBA00023136"/>
    </source>
</evidence>
<feature type="transmembrane region" description="Helical" evidence="9">
    <location>
        <begin position="7"/>
        <end position="26"/>
    </location>
</feature>
<evidence type="ECO:0000313" key="10">
    <source>
        <dbReference type="Ensembl" id="ENSXCOP00000008789.1"/>
    </source>
</evidence>
<dbReference type="PANTHER" id="PTHR11432">
    <property type="entry name" value="NADH DEHYDROGENASE SUBUNIT 1"/>
    <property type="match status" value="1"/>
</dbReference>
<evidence type="ECO:0000256" key="7">
    <source>
        <dbReference type="ARBA" id="ARBA00031024"/>
    </source>
</evidence>
<protein>
    <recommendedName>
        <fullName evidence="3">NADH-ubiquinone oxidoreductase chain 1</fullName>
    </recommendedName>
    <alternativeName>
        <fullName evidence="7">NADH dehydrogenase subunit 1</fullName>
    </alternativeName>
</protein>
<evidence type="ECO:0000256" key="8">
    <source>
        <dbReference type="RuleBase" id="RU000471"/>
    </source>
</evidence>
<dbReference type="GO" id="GO:0009060">
    <property type="term" value="P:aerobic respiration"/>
    <property type="evidence" value="ECO:0007669"/>
    <property type="project" value="TreeGrafter"/>
</dbReference>
<dbReference type="InterPro" id="IPR001694">
    <property type="entry name" value="NADH_UbQ_OxRdtase_su1/FPO"/>
</dbReference>
<accession>A0A3B5LLP2</accession>
<dbReference type="GeneTree" id="ENSGT01110000271684"/>
<evidence type="ECO:0000256" key="5">
    <source>
        <dbReference type="ARBA" id="ARBA00022989"/>
    </source>
</evidence>
<dbReference type="GO" id="GO:0005743">
    <property type="term" value="C:mitochondrial inner membrane"/>
    <property type="evidence" value="ECO:0007669"/>
    <property type="project" value="UniProtKB-SubCell"/>
</dbReference>
<keyword evidence="5 9" id="KW-1133">Transmembrane helix</keyword>
<dbReference type="Pfam" id="PF00146">
    <property type="entry name" value="NADHdh"/>
    <property type="match status" value="1"/>
</dbReference>
<dbReference type="GO" id="GO:0003954">
    <property type="term" value="F:NADH dehydrogenase activity"/>
    <property type="evidence" value="ECO:0007669"/>
    <property type="project" value="TreeGrafter"/>
</dbReference>
<keyword evidence="8" id="KW-0520">NAD</keyword>